<dbReference type="OrthoDB" id="1100848at2"/>
<evidence type="ECO:0000313" key="2">
    <source>
        <dbReference type="Proteomes" id="UP000270673"/>
    </source>
</evidence>
<keyword evidence="2" id="KW-1185">Reference proteome</keyword>
<gene>
    <name evidence="1" type="ORF">D8S85_00590</name>
</gene>
<protein>
    <recommendedName>
        <fullName evidence="3">NVEALA protein</fullName>
    </recommendedName>
</protein>
<sequence>MKTIFKKNAKFVCLCIILCLLYSFIYQEKENDLKLRNIEMLSRGENETKRKCVEGGGFCVDNDGIAYGGMRVNTNK</sequence>
<reference evidence="1 2" key="1">
    <citation type="submission" date="2018-10" db="EMBL/GenBank/DDBJ databases">
        <title>Butyricimonas faecalis sp. nov., isolated from human faeces and emended description of the genus Butyricimonas.</title>
        <authorList>
            <person name="Le Roy T."/>
            <person name="Van der Smissen P."/>
            <person name="Paquot A."/>
            <person name="Delzenne N."/>
            <person name="Muccioli G."/>
            <person name="Collet J.-F."/>
            <person name="Cani P.D."/>
        </authorList>
    </citation>
    <scope>NUCLEOTIDE SEQUENCE [LARGE SCALE GENOMIC DNA]</scope>
    <source>
        <strain evidence="1 2">H184</strain>
    </source>
</reference>
<accession>A0A3S9VNQ6</accession>
<organism evidence="1 2">
    <name type="scientific">Butyricimonas faecalis</name>
    <dbReference type="NCBI Taxonomy" id="2093856"/>
    <lineage>
        <taxon>Bacteria</taxon>
        <taxon>Pseudomonadati</taxon>
        <taxon>Bacteroidota</taxon>
        <taxon>Bacteroidia</taxon>
        <taxon>Bacteroidales</taxon>
        <taxon>Odoribacteraceae</taxon>
        <taxon>Butyricimonas</taxon>
    </lineage>
</organism>
<evidence type="ECO:0008006" key="3">
    <source>
        <dbReference type="Google" id="ProtNLM"/>
    </source>
</evidence>
<dbReference type="EMBL" id="CP032819">
    <property type="protein sequence ID" value="AZS28194.1"/>
    <property type="molecule type" value="Genomic_DNA"/>
</dbReference>
<evidence type="ECO:0000313" key="1">
    <source>
        <dbReference type="EMBL" id="AZS28194.1"/>
    </source>
</evidence>
<dbReference type="RefSeq" id="WP_106624333.1">
    <property type="nucleotide sequence ID" value="NZ_CP032819.1"/>
</dbReference>
<dbReference type="KEGG" id="buy:D8S85_00590"/>
<dbReference type="Proteomes" id="UP000270673">
    <property type="component" value="Chromosome"/>
</dbReference>
<name>A0A3S9VNQ6_9BACT</name>
<dbReference type="AlphaFoldDB" id="A0A3S9VNQ6"/>
<proteinExistence type="predicted"/>